<evidence type="ECO:0000313" key="2">
    <source>
        <dbReference type="EMBL" id="ABF11356.1"/>
    </source>
</evidence>
<keyword evidence="3" id="KW-1185">Reference proteome</keyword>
<gene>
    <name evidence="2" type="ordered locus">Rmet_4491</name>
</gene>
<organism evidence="2 3">
    <name type="scientific">Cupriavidus metallidurans (strain ATCC 43123 / DSM 2839 / NBRC 102507 / CH34)</name>
    <name type="common">Ralstonia metallidurans</name>
    <dbReference type="NCBI Taxonomy" id="266264"/>
    <lineage>
        <taxon>Bacteria</taxon>
        <taxon>Pseudomonadati</taxon>
        <taxon>Pseudomonadota</taxon>
        <taxon>Betaproteobacteria</taxon>
        <taxon>Burkholderiales</taxon>
        <taxon>Burkholderiaceae</taxon>
        <taxon>Cupriavidus</taxon>
    </lineage>
</organism>
<feature type="transmembrane region" description="Helical" evidence="1">
    <location>
        <begin position="30"/>
        <end position="56"/>
    </location>
</feature>
<keyword evidence="2" id="KW-0614">Plasmid</keyword>
<geneLocation type="plasmid" evidence="2 3">
    <name>megaplasmid</name>
</geneLocation>
<feature type="transmembrane region" description="Helical" evidence="1">
    <location>
        <begin position="6"/>
        <end position="23"/>
    </location>
</feature>
<dbReference type="KEGG" id="rme:Rmet_4491"/>
<accession>Q1LES0</accession>
<evidence type="ECO:0000313" key="3">
    <source>
        <dbReference type="Proteomes" id="UP000002429"/>
    </source>
</evidence>
<feature type="transmembrane region" description="Helical" evidence="1">
    <location>
        <begin position="76"/>
        <end position="100"/>
    </location>
</feature>
<dbReference type="EMBL" id="CP000353">
    <property type="protein sequence ID" value="ABF11356.1"/>
    <property type="molecule type" value="Genomic_DNA"/>
</dbReference>
<dbReference type="HOGENOM" id="CLU_2143767_0_0_4"/>
<keyword evidence="1" id="KW-0812">Transmembrane</keyword>
<dbReference type="RefSeq" id="WP_011518954.1">
    <property type="nucleotide sequence ID" value="NC_007974.2"/>
</dbReference>
<keyword evidence="1" id="KW-1133">Transmembrane helix</keyword>
<evidence type="ECO:0000256" key="1">
    <source>
        <dbReference type="SAM" id="Phobius"/>
    </source>
</evidence>
<protein>
    <submittedName>
        <fullName evidence="2">Uncharacterized protein</fullName>
    </submittedName>
</protein>
<reference evidence="3" key="1">
    <citation type="journal article" date="2010" name="PLoS ONE">
        <title>The complete genome sequence of Cupriavidus metallidurans strain CH34, a master survivalist in harsh and anthropogenic environments.</title>
        <authorList>
            <person name="Janssen P.J."/>
            <person name="Van Houdt R."/>
            <person name="Moors H."/>
            <person name="Monsieurs P."/>
            <person name="Morin N."/>
            <person name="Michaux A."/>
            <person name="Benotmane M.A."/>
            <person name="Leys N."/>
            <person name="Vallaeys T."/>
            <person name="Lapidus A."/>
            <person name="Monchy S."/>
            <person name="Medigue C."/>
            <person name="Taghavi S."/>
            <person name="McCorkle S."/>
            <person name="Dunn J."/>
            <person name="van der Lelie D."/>
            <person name="Mergeay M."/>
        </authorList>
    </citation>
    <scope>NUCLEOTIDE SEQUENCE [LARGE SCALE GENOMIC DNA]</scope>
    <source>
        <strain evidence="3">ATCC 43123 / DSM 2839 / NBRC 102507 / CH34</strain>
    </source>
</reference>
<dbReference type="Proteomes" id="UP000002429">
    <property type="component" value="Plasmid megaplasmid"/>
</dbReference>
<sequence>MPILSGLLLMLFDFLVKVFLKFFDIKKAWVLAITVITLGLLWGTYSLVMTCISSCVPSAPGGSTLGPFFRMGWGLVFNGVTMISISCWIAVATGASLYVWKKKILDQLIKMV</sequence>
<dbReference type="AlphaFoldDB" id="Q1LES0"/>
<name>Q1LES0_CUPMC</name>
<proteinExistence type="predicted"/>
<keyword evidence="1" id="KW-0472">Membrane</keyword>